<accession>A0A0B6XV44</accession>
<protein>
    <submittedName>
        <fullName evidence="1">Uncharacterized protein</fullName>
    </submittedName>
</protein>
<name>A0A0B6XV44_9EUPU</name>
<dbReference type="Pfam" id="PF19057">
    <property type="entry name" value="PH_19"/>
    <property type="match status" value="1"/>
</dbReference>
<gene>
    <name evidence="1" type="primary">ORF729</name>
</gene>
<feature type="non-terminal residue" evidence="1">
    <location>
        <position position="1"/>
    </location>
</feature>
<dbReference type="EMBL" id="HACG01000315">
    <property type="protein sequence ID" value="CEK47180.1"/>
    <property type="molecule type" value="Transcribed_RNA"/>
</dbReference>
<reference evidence="1" key="1">
    <citation type="submission" date="2014-12" db="EMBL/GenBank/DDBJ databases">
        <title>Insight into the proteome of Arion vulgaris.</title>
        <authorList>
            <person name="Aradska J."/>
            <person name="Bulat T."/>
            <person name="Smidak R."/>
            <person name="Sarate P."/>
            <person name="Gangsoo J."/>
            <person name="Sialana F."/>
            <person name="Bilban M."/>
            <person name="Lubec G."/>
        </authorList>
    </citation>
    <scope>NUCLEOTIDE SEQUENCE</scope>
    <source>
        <tissue evidence="1">Skin</tissue>
    </source>
</reference>
<proteinExistence type="predicted"/>
<sequence length="72" mass="8698">RYKDRQLLLMNDHVLCVKVIHKEQLGYPVQRYALRWMAKLKDLELKDTAMTWDVKRAFEQEPGKMYTSQRSV</sequence>
<organism evidence="1">
    <name type="scientific">Arion vulgaris</name>
    <dbReference type="NCBI Taxonomy" id="1028688"/>
    <lineage>
        <taxon>Eukaryota</taxon>
        <taxon>Metazoa</taxon>
        <taxon>Spiralia</taxon>
        <taxon>Lophotrochozoa</taxon>
        <taxon>Mollusca</taxon>
        <taxon>Gastropoda</taxon>
        <taxon>Heterobranchia</taxon>
        <taxon>Euthyneura</taxon>
        <taxon>Panpulmonata</taxon>
        <taxon>Eupulmonata</taxon>
        <taxon>Stylommatophora</taxon>
        <taxon>Helicina</taxon>
        <taxon>Arionoidea</taxon>
        <taxon>Arionidae</taxon>
        <taxon>Arion</taxon>
    </lineage>
</organism>
<evidence type="ECO:0000313" key="1">
    <source>
        <dbReference type="EMBL" id="CEK47180.1"/>
    </source>
</evidence>
<feature type="non-terminal residue" evidence="1">
    <location>
        <position position="72"/>
    </location>
</feature>
<dbReference type="AlphaFoldDB" id="A0A0B6XV44"/>